<evidence type="ECO:0000313" key="7">
    <source>
        <dbReference type="Proteomes" id="UP000294650"/>
    </source>
</evidence>
<evidence type="ECO:0000256" key="1">
    <source>
        <dbReference type="ARBA" id="ARBA00023224"/>
    </source>
</evidence>
<sequence>MNAKEKMELENFRSKNQLMFILLIVSTVLATIVDIVIQRPLEIILTIAIGGSVITASFGLLHYFRKGTKILPYYGIIGLTLLLSAIMFLNPGVQNIALLYLLLAMSALYLERPILWTGIGLSALLLIAYPFIIPSLELKLSNALLVFALTAMVLILQERISAKFHKQIQQLQDDVSKNLEKEQHQRRNIEEQTGVIRSSMKSIESQSSASHQSYQEMNEAIQEVASGTQSQTESIDHIRKSVENTNRRIKEMLDSAVTILSQTDQSAASVEQGRIHSETLKTNLEHFQESLYQMASDFKILSKNIDESVKFLSSIQEITEQTNLLALNASIEAARAGEQGKGFAVVADEIRKLAETTEKTAKDISQKLNGVKNYNEETEEQMAMIAEQMEENMKVTENTATIFYDIDTSMKNLTSMIHSFEHLAKQIGADTHSIETSVNEFAAVLEQSTASLEEITATVQNHVNQNRELNLEIHKTNQALNNLLIEDK</sequence>
<dbReference type="PANTHER" id="PTHR32089">
    <property type="entry name" value="METHYL-ACCEPTING CHEMOTAXIS PROTEIN MCPB"/>
    <property type="match status" value="1"/>
</dbReference>
<feature type="coiled-coil region" evidence="3">
    <location>
        <begin position="361"/>
        <end position="391"/>
    </location>
</feature>
<feature type="coiled-coil region" evidence="3">
    <location>
        <begin position="452"/>
        <end position="486"/>
    </location>
</feature>
<feature type="transmembrane region" description="Helical" evidence="4">
    <location>
        <begin position="138"/>
        <end position="156"/>
    </location>
</feature>
<name>A0A4R3MU92_9BACI</name>
<feature type="domain" description="Methyl-accepting transducer" evidence="5">
    <location>
        <begin position="206"/>
        <end position="456"/>
    </location>
</feature>
<dbReference type="Pfam" id="PF00015">
    <property type="entry name" value="MCPsignal"/>
    <property type="match status" value="1"/>
</dbReference>
<proteinExistence type="predicted"/>
<dbReference type="OrthoDB" id="242546at2"/>
<comment type="caution">
    <text evidence="6">The sequence shown here is derived from an EMBL/GenBank/DDBJ whole genome shotgun (WGS) entry which is preliminary data.</text>
</comment>
<dbReference type="PANTHER" id="PTHR32089:SF112">
    <property type="entry name" value="LYSOZYME-LIKE PROTEIN-RELATED"/>
    <property type="match status" value="1"/>
</dbReference>
<evidence type="ECO:0000256" key="4">
    <source>
        <dbReference type="SAM" id="Phobius"/>
    </source>
</evidence>
<protein>
    <submittedName>
        <fullName evidence="6">Methyl-accepting chemotaxis protein</fullName>
    </submittedName>
</protein>
<dbReference type="Proteomes" id="UP000294650">
    <property type="component" value="Unassembled WGS sequence"/>
</dbReference>
<dbReference type="SMART" id="SM00283">
    <property type="entry name" value="MA"/>
    <property type="match status" value="1"/>
</dbReference>
<evidence type="ECO:0000259" key="5">
    <source>
        <dbReference type="PROSITE" id="PS50111"/>
    </source>
</evidence>
<dbReference type="SUPFAM" id="SSF58104">
    <property type="entry name" value="Methyl-accepting chemotaxis protein (MCP) signaling domain"/>
    <property type="match status" value="1"/>
</dbReference>
<dbReference type="PROSITE" id="PS50111">
    <property type="entry name" value="CHEMOTAXIS_TRANSDUC_2"/>
    <property type="match status" value="1"/>
</dbReference>
<feature type="transmembrane region" description="Helical" evidence="4">
    <location>
        <begin position="20"/>
        <end position="37"/>
    </location>
</feature>
<keyword evidence="4" id="KW-1133">Transmembrane helix</keyword>
<dbReference type="EMBL" id="SMAN01000015">
    <property type="protein sequence ID" value="TCT20040.1"/>
    <property type="molecule type" value="Genomic_DNA"/>
</dbReference>
<keyword evidence="3" id="KW-0175">Coiled coil</keyword>
<keyword evidence="4" id="KW-0472">Membrane</keyword>
<keyword evidence="4" id="KW-0812">Transmembrane</keyword>
<keyword evidence="1 2" id="KW-0807">Transducer</keyword>
<keyword evidence="7" id="KW-1185">Reference proteome</keyword>
<dbReference type="Gene3D" id="1.10.287.950">
    <property type="entry name" value="Methyl-accepting chemotaxis protein"/>
    <property type="match status" value="1"/>
</dbReference>
<gene>
    <name evidence="6" type="ORF">EDD68_11592</name>
</gene>
<feature type="transmembrane region" description="Helical" evidence="4">
    <location>
        <begin position="71"/>
        <end position="89"/>
    </location>
</feature>
<reference evidence="6 7" key="1">
    <citation type="submission" date="2019-03" db="EMBL/GenBank/DDBJ databases">
        <title>Genomic Encyclopedia of Type Strains, Phase IV (KMG-IV): sequencing the most valuable type-strain genomes for metagenomic binning, comparative biology and taxonomic classification.</title>
        <authorList>
            <person name="Goeker M."/>
        </authorList>
    </citation>
    <scope>NUCLEOTIDE SEQUENCE [LARGE SCALE GENOMIC DNA]</scope>
    <source>
        <strain evidence="6 7">DSM 25894</strain>
    </source>
</reference>
<feature type="transmembrane region" description="Helical" evidence="4">
    <location>
        <begin position="115"/>
        <end position="132"/>
    </location>
</feature>
<evidence type="ECO:0000256" key="2">
    <source>
        <dbReference type="PROSITE-ProRule" id="PRU00284"/>
    </source>
</evidence>
<dbReference type="GO" id="GO:0016020">
    <property type="term" value="C:membrane"/>
    <property type="evidence" value="ECO:0007669"/>
    <property type="project" value="InterPro"/>
</dbReference>
<accession>A0A4R3MU92</accession>
<dbReference type="RefSeq" id="WP_132372298.1">
    <property type="nucleotide sequence ID" value="NZ_SMAN01000015.1"/>
</dbReference>
<dbReference type="GO" id="GO:0007165">
    <property type="term" value="P:signal transduction"/>
    <property type="evidence" value="ECO:0007669"/>
    <property type="project" value="UniProtKB-KW"/>
</dbReference>
<dbReference type="AlphaFoldDB" id="A0A4R3MU92"/>
<organism evidence="6 7">
    <name type="scientific">Melghiribacillus thermohalophilus</name>
    <dbReference type="NCBI Taxonomy" id="1324956"/>
    <lineage>
        <taxon>Bacteria</taxon>
        <taxon>Bacillati</taxon>
        <taxon>Bacillota</taxon>
        <taxon>Bacilli</taxon>
        <taxon>Bacillales</taxon>
        <taxon>Bacillaceae</taxon>
        <taxon>Melghiribacillus</taxon>
    </lineage>
</organism>
<feature type="transmembrane region" description="Helical" evidence="4">
    <location>
        <begin position="43"/>
        <end position="64"/>
    </location>
</feature>
<evidence type="ECO:0000313" key="6">
    <source>
        <dbReference type="EMBL" id="TCT20040.1"/>
    </source>
</evidence>
<dbReference type="InterPro" id="IPR004089">
    <property type="entry name" value="MCPsignal_dom"/>
</dbReference>
<evidence type="ECO:0000256" key="3">
    <source>
        <dbReference type="SAM" id="Coils"/>
    </source>
</evidence>